<evidence type="ECO:0000313" key="1">
    <source>
        <dbReference type="EMBL" id="EAM49631.1"/>
    </source>
</evidence>
<proteinExistence type="predicted"/>
<protein>
    <submittedName>
        <fullName evidence="1">Uncharacterized protein</fullName>
    </submittedName>
</protein>
<name>Q4C0F0_CROWT</name>
<reference evidence="1" key="3">
    <citation type="submission" date="2016-12" db="EMBL/GenBank/DDBJ databases">
        <title>Annotation of the draft genome assembly of Crocosphaera watsonii WH 8501.</title>
        <authorList>
            <consortium name="US DOE Joint Genome Institute (JGI-ORNL)"/>
            <person name="Larimer F."/>
            <person name="Land M."/>
        </authorList>
    </citation>
    <scope>NUCLEOTIDE SEQUENCE</scope>
    <source>
        <strain evidence="1">WH 8501</strain>
    </source>
</reference>
<reference evidence="1" key="1">
    <citation type="submission" date="2004-02" db="EMBL/GenBank/DDBJ databases">
        <authorList>
            <consortium name="DOE Joint Genome Institute"/>
        </authorList>
    </citation>
    <scope>NUCLEOTIDE SEQUENCE [LARGE SCALE GENOMIC DNA]</scope>
    <source>
        <strain evidence="1">WH 8501</strain>
    </source>
</reference>
<dbReference type="AlphaFoldDB" id="Q4C0F0"/>
<dbReference type="EMBL" id="AADV02000060">
    <property type="protein sequence ID" value="EAM49631.1"/>
    <property type="molecule type" value="Genomic_DNA"/>
</dbReference>
<sequence length="130" mass="13871">MITLINILLSRSFGNLRALKIISDWWIIFAKLHYVVFVNQGNSVTVGGLQGAKGIDNPNKGTRDYVAAVGYDPENRSYSTVICRSIDEDNNYTILGLRATGTTTGTGSVAAVTGGTQAQCDGSAGVQRLE</sequence>
<dbReference type="KEGG" id="cwa:CwatDRAFT_3181"/>
<organism evidence="1 2">
    <name type="scientific">Crocosphaera watsonii WH 8501</name>
    <dbReference type="NCBI Taxonomy" id="165597"/>
    <lineage>
        <taxon>Bacteria</taxon>
        <taxon>Bacillati</taxon>
        <taxon>Cyanobacteriota</taxon>
        <taxon>Cyanophyceae</taxon>
        <taxon>Oscillatoriophycideae</taxon>
        <taxon>Chroococcales</taxon>
        <taxon>Aphanothecaceae</taxon>
        <taxon>Crocosphaera</taxon>
    </lineage>
</organism>
<gene>
    <name evidence="1" type="ORF">CwatDRAFT_3181</name>
</gene>
<dbReference type="Proteomes" id="UP000003922">
    <property type="component" value="Unassembled WGS sequence"/>
</dbReference>
<accession>Q4C0F0</accession>
<reference evidence="1" key="2">
    <citation type="submission" date="2005-06" db="EMBL/GenBank/DDBJ databases">
        <title>Sequencing of the draft genome and assembly of Crocosphaera watsonii WH 8501.</title>
        <authorList>
            <consortium name="US DOE Joint Genome Institute (JGI-PGF)"/>
            <person name="Copeland A."/>
            <person name="Lucas S."/>
            <person name="Lapidus A."/>
            <person name="Barry K."/>
            <person name="Detter C."/>
            <person name="Glavina T."/>
            <person name="Hammon N."/>
            <person name="Israni S."/>
            <person name="Pitluck S."/>
            <person name="Richardson P."/>
        </authorList>
    </citation>
    <scope>NUCLEOTIDE SEQUENCE [LARGE SCALE GENOMIC DNA]</scope>
    <source>
        <strain evidence="1">WH 8501</strain>
    </source>
</reference>
<keyword evidence="2" id="KW-1185">Reference proteome</keyword>
<evidence type="ECO:0000313" key="2">
    <source>
        <dbReference type="Proteomes" id="UP000003922"/>
    </source>
</evidence>
<comment type="caution">
    <text evidence="1">The sequence shown here is derived from an EMBL/GenBank/DDBJ whole genome shotgun (WGS) entry which is preliminary data.</text>
</comment>